<dbReference type="SMART" id="SM00382">
    <property type="entry name" value="AAA"/>
    <property type="match status" value="1"/>
</dbReference>
<organism evidence="6 7">
    <name type="scientific">Blastochloris viridis</name>
    <name type="common">Rhodopseudomonas viridis</name>
    <dbReference type="NCBI Taxonomy" id="1079"/>
    <lineage>
        <taxon>Bacteria</taxon>
        <taxon>Pseudomonadati</taxon>
        <taxon>Pseudomonadota</taxon>
        <taxon>Alphaproteobacteria</taxon>
        <taxon>Hyphomicrobiales</taxon>
        <taxon>Blastochloridaceae</taxon>
        <taxon>Blastochloris</taxon>
    </lineage>
</organism>
<dbReference type="GO" id="GO:0016887">
    <property type="term" value="F:ATP hydrolysis activity"/>
    <property type="evidence" value="ECO:0007669"/>
    <property type="project" value="InterPro"/>
</dbReference>
<dbReference type="GO" id="GO:0005524">
    <property type="term" value="F:ATP binding"/>
    <property type="evidence" value="ECO:0007669"/>
    <property type="project" value="UniProtKB-KW"/>
</dbReference>
<dbReference type="InterPro" id="IPR003593">
    <property type="entry name" value="AAA+_ATPase"/>
</dbReference>
<keyword evidence="3" id="KW-0547">Nucleotide-binding</keyword>
<dbReference type="InterPro" id="IPR003439">
    <property type="entry name" value="ABC_transporter-like_ATP-bd"/>
</dbReference>
<gene>
    <name evidence="6" type="ORF">DI628_06155</name>
</gene>
<dbReference type="PANTHER" id="PTHR43023:SF6">
    <property type="entry name" value="INTERMEMBRANE PHOSPHOLIPID TRANSPORT SYSTEM ATP-BINDING PROTEIN MLAF"/>
    <property type="match status" value="1"/>
</dbReference>
<dbReference type="EMBL" id="VAFM01000002">
    <property type="protein sequence ID" value="TKW60482.1"/>
    <property type="molecule type" value="Genomic_DNA"/>
</dbReference>
<comment type="caution">
    <text evidence="6">The sequence shown here is derived from an EMBL/GenBank/DDBJ whole genome shotgun (WGS) entry which is preliminary data.</text>
</comment>
<evidence type="ECO:0000256" key="4">
    <source>
        <dbReference type="ARBA" id="ARBA00022840"/>
    </source>
</evidence>
<feature type="domain" description="ABC transporter" evidence="5">
    <location>
        <begin position="5"/>
        <end position="241"/>
    </location>
</feature>
<dbReference type="PROSITE" id="PS00211">
    <property type="entry name" value="ABC_TRANSPORTER_1"/>
    <property type="match status" value="1"/>
</dbReference>
<dbReference type="InterPro" id="IPR027417">
    <property type="entry name" value="P-loop_NTPase"/>
</dbReference>
<evidence type="ECO:0000259" key="5">
    <source>
        <dbReference type="PROSITE" id="PS50893"/>
    </source>
</evidence>
<comment type="similarity">
    <text evidence="1">Belongs to the ABC transporter superfamily.</text>
</comment>
<protein>
    <submittedName>
        <fullName evidence="6">ATP-binding cassette domain-containing protein</fullName>
    </submittedName>
</protein>
<name>A0A6N4QZ88_BLAVI</name>
<evidence type="ECO:0000256" key="1">
    <source>
        <dbReference type="ARBA" id="ARBA00005417"/>
    </source>
</evidence>
<dbReference type="Gene3D" id="3.40.50.300">
    <property type="entry name" value="P-loop containing nucleotide triphosphate hydrolases"/>
    <property type="match status" value="1"/>
</dbReference>
<dbReference type="Proteomes" id="UP000320948">
    <property type="component" value="Unassembled WGS sequence"/>
</dbReference>
<accession>A0A6N4QZ88</accession>
<proteinExistence type="inferred from homology"/>
<evidence type="ECO:0000256" key="2">
    <source>
        <dbReference type="ARBA" id="ARBA00022448"/>
    </source>
</evidence>
<sequence length="249" mass="27126">MTTHIELANVHKSFGPKHILRGASIAIEKGETLVILGGSGTGKSVLLKCLLGLESIQQGEILISGKPTQNLKGDERMELMTQFGMLFQGAALFDSMTVWENIAFLLLRRGMDAKKAKAAAIEKLEMVGLKPEVADQAPSSLSGGQRKRVGLARAIAHGPQIILYDEPTTGLDPVTSDVINNLILQTQKNLGCTSIVITHDMTSAFKVANRMAFLLEGKFVEVGTPKEFRTTSNTTLRNFIEGRSEEYNR</sequence>
<dbReference type="PROSITE" id="PS50893">
    <property type="entry name" value="ABC_TRANSPORTER_2"/>
    <property type="match status" value="1"/>
</dbReference>
<dbReference type="SUPFAM" id="SSF52540">
    <property type="entry name" value="P-loop containing nucleoside triphosphate hydrolases"/>
    <property type="match status" value="1"/>
</dbReference>
<reference evidence="6 7" key="1">
    <citation type="journal article" date="2017" name="Nat. Commun.">
        <title>In situ click chemistry generation of cyclooxygenase-2 inhibitors.</title>
        <authorList>
            <person name="Bhardwaj A."/>
            <person name="Kaur J."/>
            <person name="Wuest M."/>
            <person name="Wuest F."/>
        </authorList>
    </citation>
    <scope>NUCLEOTIDE SEQUENCE [LARGE SCALE GENOMIC DNA]</scope>
    <source>
        <strain evidence="6">S2_018_000_R2_106</strain>
    </source>
</reference>
<evidence type="ECO:0000256" key="3">
    <source>
        <dbReference type="ARBA" id="ARBA00022741"/>
    </source>
</evidence>
<keyword evidence="2" id="KW-0813">Transport</keyword>
<keyword evidence="4 6" id="KW-0067">ATP-binding</keyword>
<dbReference type="Pfam" id="PF00005">
    <property type="entry name" value="ABC_tran"/>
    <property type="match status" value="1"/>
</dbReference>
<dbReference type="AlphaFoldDB" id="A0A6N4QZ88"/>
<dbReference type="PANTHER" id="PTHR43023">
    <property type="entry name" value="PROTEIN TRIGALACTOSYLDIACYLGLYCEROL 3, CHLOROPLASTIC"/>
    <property type="match status" value="1"/>
</dbReference>
<evidence type="ECO:0000313" key="7">
    <source>
        <dbReference type="Proteomes" id="UP000320948"/>
    </source>
</evidence>
<dbReference type="InterPro" id="IPR017871">
    <property type="entry name" value="ABC_transporter-like_CS"/>
</dbReference>
<evidence type="ECO:0000313" key="6">
    <source>
        <dbReference type="EMBL" id="TKW60482.1"/>
    </source>
</evidence>